<dbReference type="GeneID" id="7828871"/>
<feature type="compositionally biased region" description="Basic and acidic residues" evidence="1">
    <location>
        <begin position="247"/>
        <end position="260"/>
    </location>
</feature>
<dbReference type="RefSeq" id="XP_001471424.2">
    <property type="nucleotide sequence ID" value="XM_001471374.2"/>
</dbReference>
<dbReference type="InParanoid" id="A4VDG7"/>
<evidence type="ECO:0000313" key="4">
    <source>
        <dbReference type="Proteomes" id="UP000009168"/>
    </source>
</evidence>
<dbReference type="HOGENOM" id="CLU_261795_0_0_1"/>
<dbReference type="EMBL" id="GG662641">
    <property type="protein sequence ID" value="EDK31573.2"/>
    <property type="molecule type" value="Genomic_DNA"/>
</dbReference>
<dbReference type="InterPro" id="IPR018490">
    <property type="entry name" value="cNMP-bd_dom_sf"/>
</dbReference>
<dbReference type="Proteomes" id="UP000009168">
    <property type="component" value="Unassembled WGS sequence"/>
</dbReference>
<dbReference type="CDD" id="cd00038">
    <property type="entry name" value="CAP_ED"/>
    <property type="match status" value="1"/>
</dbReference>
<feature type="compositionally biased region" description="Basic and acidic residues" evidence="1">
    <location>
        <begin position="44"/>
        <end position="53"/>
    </location>
</feature>
<dbReference type="PANTHER" id="PTHR23011">
    <property type="entry name" value="CYCLIC NUCLEOTIDE-BINDING DOMAIN CONTAINING PROTEIN"/>
    <property type="match status" value="1"/>
</dbReference>
<feature type="region of interest" description="Disordered" evidence="1">
    <location>
        <begin position="247"/>
        <end position="292"/>
    </location>
</feature>
<keyword evidence="4" id="KW-1185">Reference proteome</keyword>
<proteinExistence type="predicted"/>
<dbReference type="KEGG" id="tet:TTHERM_00628568"/>
<evidence type="ECO:0000259" key="2">
    <source>
        <dbReference type="PROSITE" id="PS50042"/>
    </source>
</evidence>
<feature type="domain" description="Cyclic nucleotide-binding" evidence="2">
    <location>
        <begin position="357"/>
        <end position="419"/>
    </location>
</feature>
<dbReference type="InterPro" id="IPR014710">
    <property type="entry name" value="RmlC-like_jellyroll"/>
</dbReference>
<feature type="compositionally biased region" description="Polar residues" evidence="1">
    <location>
        <begin position="54"/>
        <end position="72"/>
    </location>
</feature>
<evidence type="ECO:0000313" key="3">
    <source>
        <dbReference type="EMBL" id="EDK31573.2"/>
    </source>
</evidence>
<dbReference type="InterPro" id="IPR000595">
    <property type="entry name" value="cNMP-bd_dom"/>
</dbReference>
<dbReference type="Gene3D" id="2.60.120.10">
    <property type="entry name" value="Jelly Rolls"/>
    <property type="match status" value="3"/>
</dbReference>
<evidence type="ECO:0000256" key="1">
    <source>
        <dbReference type="SAM" id="MobiDB-lite"/>
    </source>
</evidence>
<feature type="region of interest" description="Disordered" evidence="1">
    <location>
        <begin position="29"/>
        <end position="94"/>
    </location>
</feature>
<protein>
    <submittedName>
        <fullName evidence="3">Cyclic nucleotide-binding domain protein</fullName>
    </submittedName>
</protein>
<reference evidence="4" key="1">
    <citation type="journal article" date="2006" name="PLoS Biol.">
        <title>Macronuclear genome sequence of the ciliate Tetrahymena thermophila, a model eukaryote.</title>
        <authorList>
            <person name="Eisen J.A."/>
            <person name="Coyne R.S."/>
            <person name="Wu M."/>
            <person name="Wu D."/>
            <person name="Thiagarajan M."/>
            <person name="Wortman J.R."/>
            <person name="Badger J.H."/>
            <person name="Ren Q."/>
            <person name="Amedeo P."/>
            <person name="Jones K.M."/>
            <person name="Tallon L.J."/>
            <person name="Delcher A.L."/>
            <person name="Salzberg S.L."/>
            <person name="Silva J.C."/>
            <person name="Haas B.J."/>
            <person name="Majoros W.H."/>
            <person name="Farzad M."/>
            <person name="Carlton J.M."/>
            <person name="Smith R.K. Jr."/>
            <person name="Garg J."/>
            <person name="Pearlman R.E."/>
            <person name="Karrer K.M."/>
            <person name="Sun L."/>
            <person name="Manning G."/>
            <person name="Elde N.C."/>
            <person name="Turkewitz A.P."/>
            <person name="Asai D.J."/>
            <person name="Wilkes D.E."/>
            <person name="Wang Y."/>
            <person name="Cai H."/>
            <person name="Collins K."/>
            <person name="Stewart B.A."/>
            <person name="Lee S.R."/>
            <person name="Wilamowska K."/>
            <person name="Weinberg Z."/>
            <person name="Ruzzo W.L."/>
            <person name="Wloga D."/>
            <person name="Gaertig J."/>
            <person name="Frankel J."/>
            <person name="Tsao C.-C."/>
            <person name="Gorovsky M.A."/>
            <person name="Keeling P.J."/>
            <person name="Waller R.F."/>
            <person name="Patron N.J."/>
            <person name="Cherry J.M."/>
            <person name="Stover N.A."/>
            <person name="Krieger C.J."/>
            <person name="del Toro C."/>
            <person name="Ryder H.F."/>
            <person name="Williamson S.C."/>
            <person name="Barbeau R.A."/>
            <person name="Hamilton E.P."/>
            <person name="Orias E."/>
        </authorList>
    </citation>
    <scope>NUCLEOTIDE SEQUENCE [LARGE SCALE GENOMIC DNA]</scope>
    <source>
        <strain evidence="4">SB210</strain>
    </source>
</reference>
<organism evidence="3 4">
    <name type="scientific">Tetrahymena thermophila (strain SB210)</name>
    <dbReference type="NCBI Taxonomy" id="312017"/>
    <lineage>
        <taxon>Eukaryota</taxon>
        <taxon>Sar</taxon>
        <taxon>Alveolata</taxon>
        <taxon>Ciliophora</taxon>
        <taxon>Intramacronucleata</taxon>
        <taxon>Oligohymenophorea</taxon>
        <taxon>Hymenostomatida</taxon>
        <taxon>Tetrahymenina</taxon>
        <taxon>Tetrahymenidae</taxon>
        <taxon>Tetrahymena</taxon>
    </lineage>
</organism>
<dbReference type="STRING" id="312017.A4VDG7"/>
<dbReference type="eggNOG" id="ENOG502QVIN">
    <property type="taxonomic scope" value="Eukaryota"/>
</dbReference>
<feature type="domain" description="Cyclic nucleotide-binding" evidence="2">
    <location>
        <begin position="422"/>
        <end position="471"/>
    </location>
</feature>
<gene>
    <name evidence="3" type="ORF">TTHERM_00628568</name>
</gene>
<dbReference type="PANTHER" id="PTHR23011:SF28">
    <property type="entry name" value="CYCLIC NUCLEOTIDE-BINDING DOMAIN CONTAINING PROTEIN"/>
    <property type="match status" value="1"/>
</dbReference>
<dbReference type="PROSITE" id="PS50042">
    <property type="entry name" value="CNMP_BINDING_3"/>
    <property type="match status" value="2"/>
</dbReference>
<feature type="region of interest" description="Disordered" evidence="1">
    <location>
        <begin position="1178"/>
        <end position="1200"/>
    </location>
</feature>
<accession>A4VDG7</accession>
<sequence length="1335" mass="155644">MQNLQNERTEYSISPISSRKNYFESFKNATSQFSKKQITNDDYENNKINDEKPNQVQESPTQKSQDNQNLEQIKQKKEIPLVAKNKQSQEESKQLQEHLQGIQDRSLLIQKRKKNQVDQNFMNLTKESINQMVNKRERQQKVQNINIVDINNPEHQEIVIQILKDKNKTIKDITFLKKAISDLPLFQKNPDLLNKHNITQILLNEFSYEKFSKHQVIFNFGDFGYTYYIVLKGAVYLMIPKLTKDDNREEKDKNQKKKVEVSAQSLQKSTSNNSVGSKTPITESSNLQRQNSRLNRISSQIFESEKQKESKWKIIKQNLDKLNNSDGESFSNNIADQEEEEEDESDYLKRVYDDMNLIKTFVAGEAFGEIALMTKQRRTGTMVCKEETHLMTLTKNGFDKILGQYHEQIKIQRLGFLKSYSFFNNIPNSNLLSILLDIKIEVYPKKALLFAQGDEVKNIFFIKRGEIQISRLIQSDQSANTQNEGEANSYEKKNISSSNKIIDKYNHTNKQKNVKQHQRQILITSQGTNSHIGCEDLADHILNNLQSNNLSKFIFYHSNVAEVISQEVEVYKLNKHIFLNNLYMFKSVEEFAKQIKEKNQYYNQRLQKVIQAKGSSEEKMKNLIQQIDSKKIDNELELQNTSRSALNLSYQNGSQDNLRSPASYQSSQLTSYYFSDFPLEDNVSERSLSLSQRQALDEKPLSLKNNFDSIIQKDFSPNNTLAYNRLQRKINSYDGNDFGQFFPSQRPNSQFSQKRRNQENNFYLESKQAMRNRMSSVQNSRPSKLGIKDSIIQANYQLIQRQQSNKEVNIHDQLYSLYPNKESIFLPEIENRDGTRSNRSSLYETSSVKQSPYVSNAKIFNNLQNYKIQNQQAHTCKSRNNSQFNLQNEFYQVNNAQYRGSEYQGKMNSSFNTNSQASSFSKYVLNFQKLQEQNNQLDCNNMCHTDRTGYTSSNQIQISPRENNSSNQYIMNSTNQHNIFEGKKVQKISLNSNENNFLPKNENEDTQLTLRKSDKIPADIQLALNQENPLLKSQKVIQLMKKQSRQKFKINLDLELKIKRQFLQNAKNFQHGEIKASSSMFPSKQIENIKDLNVNLFGEQSKYHHIILMQQLCQLEIRNPQVVCQNNGYEYQQEDQKYFQSEKEQSFLNYKKSAQIPAQLDRAQTNLIKYFQEKQKDQGKLKEQSQTTSQQHSLQSSPIKPKTFQIQENAIYNGSQIPQDNQQRAKSRDPSPQLPQIFSSFSTPVLLPVSHSYQSSKIHLLNNKFIEKKEQSRECKNIHTNIARQNKKQLKGLVKMIPHIKSASLKKIKNIRNKLESDQLTYLNTTPLNKSQQIK</sequence>
<feature type="compositionally biased region" description="Low complexity" evidence="1">
    <location>
        <begin position="1184"/>
        <end position="1197"/>
    </location>
</feature>
<dbReference type="SUPFAM" id="SSF51206">
    <property type="entry name" value="cAMP-binding domain-like"/>
    <property type="match status" value="2"/>
</dbReference>
<dbReference type="OrthoDB" id="2021138at2759"/>
<name>A4VDG7_TETTS</name>
<feature type="compositionally biased region" description="Polar residues" evidence="1">
    <location>
        <begin position="262"/>
        <end position="292"/>
    </location>
</feature>